<accession>A0ACC2DQ87</accession>
<name>A0ACC2DQ87_DIPCM</name>
<evidence type="ECO:0000313" key="2">
    <source>
        <dbReference type="Proteomes" id="UP001162992"/>
    </source>
</evidence>
<proteinExistence type="predicted"/>
<evidence type="ECO:0000313" key="1">
    <source>
        <dbReference type="EMBL" id="KAJ7556398.1"/>
    </source>
</evidence>
<protein>
    <submittedName>
        <fullName evidence="1">Uncharacterized protein</fullName>
    </submittedName>
</protein>
<sequence>MGANLSFLQSNNKNLERKFTGTVSESIISTGARAGEEHLQLIPGLPNELAYHILARVPRRHHTSLKLVCPSWNRVFKSTPIYQLRKQLAVTEEWLYILMKDADDQLVWYALDPETGQWKTLPPMPISIQEEEAKAEMGQQQGSDSLMKLYGKWMIRVIFGDRIRLKGCSAAVLDGCLFVVGGCLRAPLDSVWRYDARTETWSTVCRMDTARAFCKTACLHNKLYAIGGVQLGVQDGVYPIQSAEVYDPTTNQWSPAGMFCFSRKDPAASTAHMSKPMATSVVSYHHKLCLSHSLYSQYVNVGGEVYEPMSNTWSKMPRGMVDGWPAPQLGTKLNTVVNGEMVALDPTNSLDGVRLKLYDNQNDEWKIVCTRIPISFDLVYPDSPCVVAGFKTKLYSVTKEYNGSVSVLCVDLSSLSDCDVKVWKTIASRSFGFVKLVTCQVLDI</sequence>
<gene>
    <name evidence="1" type="ORF">O6H91_05G081300</name>
</gene>
<reference evidence="2" key="1">
    <citation type="journal article" date="2024" name="Proc. Natl. Acad. Sci. U.S.A.">
        <title>Extraordinary preservation of gene collinearity over three hundred million years revealed in homosporous lycophytes.</title>
        <authorList>
            <person name="Li C."/>
            <person name="Wickell D."/>
            <person name="Kuo L.Y."/>
            <person name="Chen X."/>
            <person name="Nie B."/>
            <person name="Liao X."/>
            <person name="Peng D."/>
            <person name="Ji J."/>
            <person name="Jenkins J."/>
            <person name="Williams M."/>
            <person name="Shu S."/>
            <person name="Plott C."/>
            <person name="Barry K."/>
            <person name="Rajasekar S."/>
            <person name="Grimwood J."/>
            <person name="Han X."/>
            <person name="Sun S."/>
            <person name="Hou Z."/>
            <person name="He W."/>
            <person name="Dai G."/>
            <person name="Sun C."/>
            <person name="Schmutz J."/>
            <person name="Leebens-Mack J.H."/>
            <person name="Li F.W."/>
            <person name="Wang L."/>
        </authorList>
    </citation>
    <scope>NUCLEOTIDE SEQUENCE [LARGE SCALE GENOMIC DNA]</scope>
    <source>
        <strain evidence="2">cv. PW_Plant_1</strain>
    </source>
</reference>
<dbReference type="EMBL" id="CM055096">
    <property type="protein sequence ID" value="KAJ7556398.1"/>
    <property type="molecule type" value="Genomic_DNA"/>
</dbReference>
<comment type="caution">
    <text evidence="1">The sequence shown here is derived from an EMBL/GenBank/DDBJ whole genome shotgun (WGS) entry which is preliminary data.</text>
</comment>
<organism evidence="1 2">
    <name type="scientific">Diphasiastrum complanatum</name>
    <name type="common">Issler's clubmoss</name>
    <name type="synonym">Lycopodium complanatum</name>
    <dbReference type="NCBI Taxonomy" id="34168"/>
    <lineage>
        <taxon>Eukaryota</taxon>
        <taxon>Viridiplantae</taxon>
        <taxon>Streptophyta</taxon>
        <taxon>Embryophyta</taxon>
        <taxon>Tracheophyta</taxon>
        <taxon>Lycopodiopsida</taxon>
        <taxon>Lycopodiales</taxon>
        <taxon>Lycopodiaceae</taxon>
        <taxon>Lycopodioideae</taxon>
        <taxon>Diphasiastrum</taxon>
    </lineage>
</organism>
<dbReference type="Proteomes" id="UP001162992">
    <property type="component" value="Chromosome 5"/>
</dbReference>
<keyword evidence="2" id="KW-1185">Reference proteome</keyword>